<evidence type="ECO:0000313" key="5">
    <source>
        <dbReference type="Proteomes" id="UP001193035"/>
    </source>
</evidence>
<evidence type="ECO:0000256" key="1">
    <source>
        <dbReference type="ARBA" id="ARBA00006484"/>
    </source>
</evidence>
<dbReference type="PRINTS" id="PR00081">
    <property type="entry name" value="GDHRDH"/>
</dbReference>
<evidence type="ECO:0000313" key="4">
    <source>
        <dbReference type="EMBL" id="TMV04278.1"/>
    </source>
</evidence>
<dbReference type="InterPro" id="IPR036291">
    <property type="entry name" value="NAD(P)-bd_dom_sf"/>
</dbReference>
<comment type="similarity">
    <text evidence="1 3">Belongs to the short-chain dehydrogenases/reductases (SDR) family.</text>
</comment>
<reference evidence="4 5" key="1">
    <citation type="submission" date="2019-05" db="EMBL/GenBank/DDBJ databases">
        <title>Ruegeria sp. nov., isolated from tidal flat.</title>
        <authorList>
            <person name="Kim W."/>
        </authorList>
    </citation>
    <scope>NUCLEOTIDE SEQUENCE [LARGE SCALE GENOMIC DNA]</scope>
    <source>
        <strain evidence="4 5">CAU 1488</strain>
    </source>
</reference>
<organism evidence="4 5">
    <name type="scientific">Ruegeria sediminis</name>
    <dbReference type="NCBI Taxonomy" id="2583820"/>
    <lineage>
        <taxon>Bacteria</taxon>
        <taxon>Pseudomonadati</taxon>
        <taxon>Pseudomonadota</taxon>
        <taxon>Alphaproteobacteria</taxon>
        <taxon>Rhodobacterales</taxon>
        <taxon>Roseobacteraceae</taxon>
        <taxon>Ruegeria</taxon>
    </lineage>
</organism>
<dbReference type="Pfam" id="PF00106">
    <property type="entry name" value="adh_short"/>
    <property type="match status" value="1"/>
</dbReference>
<dbReference type="PIRSF" id="PIRSF000126">
    <property type="entry name" value="11-beta-HSD1"/>
    <property type="match status" value="1"/>
</dbReference>
<dbReference type="Proteomes" id="UP001193035">
    <property type="component" value="Unassembled WGS sequence"/>
</dbReference>
<protein>
    <submittedName>
        <fullName evidence="4">SDR family oxidoreductase</fullName>
    </submittedName>
</protein>
<dbReference type="RefSeq" id="WP_138845072.1">
    <property type="nucleotide sequence ID" value="NZ_VCPD01000008.1"/>
</dbReference>
<keyword evidence="2" id="KW-0560">Oxidoreductase</keyword>
<gene>
    <name evidence="4" type="ORF">FGK63_18515</name>
</gene>
<accession>A0ABY2WUK2</accession>
<evidence type="ECO:0000256" key="3">
    <source>
        <dbReference type="RuleBase" id="RU000363"/>
    </source>
</evidence>
<dbReference type="CDD" id="cd05233">
    <property type="entry name" value="SDR_c"/>
    <property type="match status" value="1"/>
</dbReference>
<dbReference type="PANTHER" id="PTHR44196">
    <property type="entry name" value="DEHYDROGENASE/REDUCTASE SDR FAMILY MEMBER 7B"/>
    <property type="match status" value="1"/>
</dbReference>
<comment type="caution">
    <text evidence="4">The sequence shown here is derived from an EMBL/GenBank/DDBJ whole genome shotgun (WGS) entry which is preliminary data.</text>
</comment>
<dbReference type="EMBL" id="VCPD01000008">
    <property type="protein sequence ID" value="TMV04278.1"/>
    <property type="molecule type" value="Genomic_DNA"/>
</dbReference>
<keyword evidence="5" id="KW-1185">Reference proteome</keyword>
<dbReference type="SUPFAM" id="SSF51735">
    <property type="entry name" value="NAD(P)-binding Rossmann-fold domains"/>
    <property type="match status" value="1"/>
</dbReference>
<dbReference type="PRINTS" id="PR00080">
    <property type="entry name" value="SDRFAMILY"/>
</dbReference>
<dbReference type="Gene3D" id="3.40.50.720">
    <property type="entry name" value="NAD(P)-binding Rossmann-like Domain"/>
    <property type="match status" value="1"/>
</dbReference>
<dbReference type="InterPro" id="IPR002347">
    <property type="entry name" value="SDR_fam"/>
</dbReference>
<sequence length="260" mass="27637">MSGEAPQITALITGASSGIGRSFAHAYAARGVNIVAVARRIGPLEALAADLSERYGVKSTVLPMDLSEAEAPQDIFDALRTAGKRVDILVNNAGFGVPGELCEVAWKRHRSCIEVMAVAPVRLAYLFAPSMFERGYGRIINVSSLSALLPPHAGGTLYYPVKSFLYQFSLAFREEMREGGVHVAAVCPGFTETNFQAAAGGTVESVSVPRWLWTSPAQVAEAAIRAVEANKAVVIPGLVNKTVAAAFKLLPAALARRLVR</sequence>
<evidence type="ECO:0000256" key="2">
    <source>
        <dbReference type="ARBA" id="ARBA00023002"/>
    </source>
</evidence>
<proteinExistence type="inferred from homology"/>
<name>A0ABY2WUK2_9RHOB</name>
<dbReference type="PANTHER" id="PTHR44196:SF2">
    <property type="entry name" value="SHORT-CHAIN DEHYDROGENASE-RELATED"/>
    <property type="match status" value="1"/>
</dbReference>